<accession>A0A0D7A2S1</accession>
<gene>
    <name evidence="2" type="ORF">FISHEDRAFT_62885</name>
</gene>
<evidence type="ECO:0000313" key="3">
    <source>
        <dbReference type="Proteomes" id="UP000054144"/>
    </source>
</evidence>
<proteinExistence type="predicted"/>
<dbReference type="AlphaFoldDB" id="A0A0D7A2S1"/>
<sequence length="256" mass="27537">MPRHVYHVHLRILNARLKGSLLLSRHRVSAKRVVGGVRHLAWRAEWQSDACVLIDVTPAKSALAASLFVGNSAPAAYAPDYPWSYVDHEKQPGCRDYIHPFAAVSFVKKAVKSTVTDVSFQCTYIPGCSVRRRLRQDVQSSAPNDFELGVDSSLDPEFAVVREAAAASSSNAQPESTSVAPPSNAVPPTTSGIVPLASAGVPPLSSTVDEEDDEDVLLQQVIAMSQQLDGDVDMETGHDTINEAVEGRGGCDRTCD</sequence>
<feature type="region of interest" description="Disordered" evidence="1">
    <location>
        <begin position="166"/>
        <end position="194"/>
    </location>
</feature>
<name>A0A0D7A2S1_9AGAR</name>
<evidence type="ECO:0000256" key="1">
    <source>
        <dbReference type="SAM" id="MobiDB-lite"/>
    </source>
</evidence>
<feature type="compositionally biased region" description="Polar residues" evidence="1">
    <location>
        <begin position="173"/>
        <end position="192"/>
    </location>
</feature>
<organism evidence="2 3">
    <name type="scientific">Fistulina hepatica ATCC 64428</name>
    <dbReference type="NCBI Taxonomy" id="1128425"/>
    <lineage>
        <taxon>Eukaryota</taxon>
        <taxon>Fungi</taxon>
        <taxon>Dikarya</taxon>
        <taxon>Basidiomycota</taxon>
        <taxon>Agaricomycotina</taxon>
        <taxon>Agaricomycetes</taxon>
        <taxon>Agaricomycetidae</taxon>
        <taxon>Agaricales</taxon>
        <taxon>Fistulinaceae</taxon>
        <taxon>Fistulina</taxon>
    </lineage>
</organism>
<reference evidence="2 3" key="1">
    <citation type="journal article" date="2015" name="Fungal Genet. Biol.">
        <title>Evolution of novel wood decay mechanisms in Agaricales revealed by the genome sequences of Fistulina hepatica and Cylindrobasidium torrendii.</title>
        <authorList>
            <person name="Floudas D."/>
            <person name="Held B.W."/>
            <person name="Riley R."/>
            <person name="Nagy L.G."/>
            <person name="Koehler G."/>
            <person name="Ransdell A.S."/>
            <person name="Younus H."/>
            <person name="Chow J."/>
            <person name="Chiniquy J."/>
            <person name="Lipzen A."/>
            <person name="Tritt A."/>
            <person name="Sun H."/>
            <person name="Haridas S."/>
            <person name="LaButti K."/>
            <person name="Ohm R.A."/>
            <person name="Kues U."/>
            <person name="Blanchette R.A."/>
            <person name="Grigoriev I.V."/>
            <person name="Minto R.E."/>
            <person name="Hibbett D.S."/>
        </authorList>
    </citation>
    <scope>NUCLEOTIDE SEQUENCE [LARGE SCALE GENOMIC DNA]</scope>
    <source>
        <strain evidence="2 3">ATCC 64428</strain>
    </source>
</reference>
<evidence type="ECO:0000313" key="2">
    <source>
        <dbReference type="EMBL" id="KIY43246.1"/>
    </source>
</evidence>
<keyword evidence="3" id="KW-1185">Reference proteome</keyword>
<dbReference type="EMBL" id="KN882115">
    <property type="protein sequence ID" value="KIY43246.1"/>
    <property type="molecule type" value="Genomic_DNA"/>
</dbReference>
<dbReference type="Proteomes" id="UP000054144">
    <property type="component" value="Unassembled WGS sequence"/>
</dbReference>
<protein>
    <submittedName>
        <fullName evidence="2">Uncharacterized protein</fullName>
    </submittedName>
</protein>